<evidence type="ECO:0000313" key="1">
    <source>
        <dbReference type="EMBL" id="PST36840.1"/>
    </source>
</evidence>
<gene>
    <name evidence="1" type="ORF">C7U56_09760</name>
</gene>
<organism evidence="1 2">
    <name type="scientific">Clostridium fessum</name>
    <dbReference type="NCBI Taxonomy" id="2126740"/>
    <lineage>
        <taxon>Bacteria</taxon>
        <taxon>Bacillati</taxon>
        <taxon>Bacillota</taxon>
        <taxon>Clostridia</taxon>
        <taxon>Eubacteriales</taxon>
        <taxon>Clostridiaceae</taxon>
        <taxon>Clostridium</taxon>
    </lineage>
</organism>
<protein>
    <submittedName>
        <fullName evidence="1">Uncharacterized protein</fullName>
    </submittedName>
</protein>
<reference evidence="1 2" key="1">
    <citation type="submission" date="2018-03" db="EMBL/GenBank/DDBJ databases">
        <title>Lachnoclostridium SNUG30386 gen.nov., sp.nov., isolated from human faeces.</title>
        <authorList>
            <person name="Seo B."/>
            <person name="Jeon K."/>
            <person name="Ko G."/>
        </authorList>
    </citation>
    <scope>NUCLEOTIDE SEQUENCE [LARGE SCALE GENOMIC DNA]</scope>
    <source>
        <strain evidence="1 2">SNUG30386</strain>
    </source>
</reference>
<keyword evidence="2" id="KW-1185">Reference proteome</keyword>
<dbReference type="AlphaFoldDB" id="A0A2T3FNK0"/>
<accession>A0A2T3FNK0</accession>
<dbReference type="Pfam" id="PF18941">
    <property type="entry name" value="DUF5688"/>
    <property type="match status" value="1"/>
</dbReference>
<dbReference type="RefSeq" id="WP_107001059.1">
    <property type="nucleotide sequence ID" value="NZ_JAQDZI010000006.1"/>
</dbReference>
<proteinExistence type="predicted"/>
<sequence>MVYETFLKTIQSMVQTRLNKKANVSLRRVLKNNGLMLDGLSFTKPGSRLSPTVYLNAYYNEAEEGMPLSIITDQILMVYETNPGFSEDICEELRDFDAVRGRIAYKLIHAAKNKVLLSHVPHIPYLDLAIVFYLILTDNDEGQMTTLVHSDHLALWDISLEELGILAEENTPRILPYHISSIESTLNQLEMEDIVETEALPSVALYVLTNSRGINGAACMLYPRVLKEFAESLGEDLIILPSSIHEVLLTPSSVSLPPEELNEMVQAINQSDVPAEDRLSDHIYYFSRIQGCLYLPPSSTTTLYSGADGTVNPQ</sequence>
<dbReference type="Proteomes" id="UP000241048">
    <property type="component" value="Unassembled WGS sequence"/>
</dbReference>
<name>A0A2T3FNK0_9CLOT</name>
<dbReference type="InterPro" id="IPR043743">
    <property type="entry name" value="DUF5688"/>
</dbReference>
<dbReference type="EMBL" id="PYLO01000003">
    <property type="protein sequence ID" value="PST36840.1"/>
    <property type="molecule type" value="Genomic_DNA"/>
</dbReference>
<evidence type="ECO:0000313" key="2">
    <source>
        <dbReference type="Proteomes" id="UP000241048"/>
    </source>
</evidence>
<comment type="caution">
    <text evidence="1">The sequence shown here is derived from an EMBL/GenBank/DDBJ whole genome shotgun (WGS) entry which is preliminary data.</text>
</comment>